<evidence type="ECO:0000256" key="3">
    <source>
        <dbReference type="ARBA" id="ARBA00022840"/>
    </source>
</evidence>
<keyword evidence="6" id="KW-1185">Reference proteome</keyword>
<protein>
    <submittedName>
        <fullName evidence="5">ATP-binding cassette domain-containing protein</fullName>
    </submittedName>
</protein>
<dbReference type="Proteomes" id="UP001524586">
    <property type="component" value="Unassembled WGS sequence"/>
</dbReference>
<reference evidence="5 6" key="1">
    <citation type="submission" date="2022-07" db="EMBL/GenBank/DDBJ databases">
        <title>Methylomonas rivi sp. nov., Methylomonas rosea sp. nov., Methylomonas aureus sp. nov. and Methylomonas subterranea sp. nov., four novel methanotrophs isolated from a freshwater creek and the deep terrestrial subsurface.</title>
        <authorList>
            <person name="Abin C."/>
            <person name="Sankaranarayanan K."/>
            <person name="Garner C."/>
            <person name="Sindelar R."/>
            <person name="Kotary K."/>
            <person name="Garner R."/>
            <person name="Barclay S."/>
            <person name="Lawson P."/>
            <person name="Krumholz L."/>
        </authorList>
    </citation>
    <scope>NUCLEOTIDE SEQUENCE [LARGE SCALE GENOMIC DNA]</scope>
    <source>
        <strain evidence="5 6">WSC-6</strain>
    </source>
</reference>
<evidence type="ECO:0000256" key="1">
    <source>
        <dbReference type="ARBA" id="ARBA00022448"/>
    </source>
</evidence>
<dbReference type="InterPro" id="IPR003439">
    <property type="entry name" value="ABC_transporter-like_ATP-bd"/>
</dbReference>
<dbReference type="EMBL" id="JANIBK010000033">
    <property type="protein sequence ID" value="MCQ8128517.1"/>
    <property type="molecule type" value="Genomic_DNA"/>
</dbReference>
<evidence type="ECO:0000313" key="5">
    <source>
        <dbReference type="EMBL" id="MCQ8128517.1"/>
    </source>
</evidence>
<evidence type="ECO:0000256" key="2">
    <source>
        <dbReference type="ARBA" id="ARBA00022741"/>
    </source>
</evidence>
<accession>A0ABT1U407</accession>
<dbReference type="InterPro" id="IPR003593">
    <property type="entry name" value="AAA+_ATPase"/>
</dbReference>
<dbReference type="PANTHER" id="PTHR43023:SF6">
    <property type="entry name" value="INTERMEMBRANE PHOSPHOLIPID TRANSPORT SYSTEM ATP-BINDING PROTEIN MLAF"/>
    <property type="match status" value="1"/>
</dbReference>
<dbReference type="SUPFAM" id="SSF52540">
    <property type="entry name" value="P-loop containing nucleoside triphosphate hydrolases"/>
    <property type="match status" value="1"/>
</dbReference>
<feature type="domain" description="AAA+ ATPase" evidence="4">
    <location>
        <begin position="36"/>
        <end position="148"/>
    </location>
</feature>
<feature type="non-terminal residue" evidence="5">
    <location>
        <position position="159"/>
    </location>
</feature>
<dbReference type="SMART" id="SM00382">
    <property type="entry name" value="AAA"/>
    <property type="match status" value="1"/>
</dbReference>
<dbReference type="RefSeq" id="WP_256614904.1">
    <property type="nucleotide sequence ID" value="NZ_JANIBK010000033.1"/>
</dbReference>
<dbReference type="PANTHER" id="PTHR43023">
    <property type="entry name" value="PROTEIN TRIGALACTOSYLDIACYLGLYCEROL 3, CHLOROPLASTIC"/>
    <property type="match status" value="1"/>
</dbReference>
<proteinExistence type="predicted"/>
<keyword evidence="3 5" id="KW-0067">ATP-binding</keyword>
<gene>
    <name evidence="5" type="ORF">NP596_08595</name>
</gene>
<keyword evidence="1" id="KW-0813">Transport</keyword>
<organism evidence="5 6">
    <name type="scientific">Methylomonas rivi</name>
    <dbReference type="NCBI Taxonomy" id="2952226"/>
    <lineage>
        <taxon>Bacteria</taxon>
        <taxon>Pseudomonadati</taxon>
        <taxon>Pseudomonadota</taxon>
        <taxon>Gammaproteobacteria</taxon>
        <taxon>Methylococcales</taxon>
        <taxon>Methylococcaceae</taxon>
        <taxon>Methylomonas</taxon>
    </lineage>
</organism>
<evidence type="ECO:0000259" key="4">
    <source>
        <dbReference type="SMART" id="SM00382"/>
    </source>
</evidence>
<name>A0ABT1U407_9GAMM</name>
<dbReference type="Gene3D" id="3.40.50.300">
    <property type="entry name" value="P-loop containing nucleotide triphosphate hydrolases"/>
    <property type="match status" value="1"/>
</dbReference>
<sequence>MPISASSTNHIVTVENLSFSRGTRKIFDDISLNIPRGKVTAIMGPSGTGKTTLLKLIGGQLYPHAGHVRVDGQNVHKLKTKDLYGLRKRMGMLFQSGALLTDMNVYDNVAFPLREHTHLPESMIRSLVLMKLQAVGLRGARHLMPNELSGGMARRVALA</sequence>
<evidence type="ECO:0000313" key="6">
    <source>
        <dbReference type="Proteomes" id="UP001524586"/>
    </source>
</evidence>
<dbReference type="InterPro" id="IPR027417">
    <property type="entry name" value="P-loop_NTPase"/>
</dbReference>
<dbReference type="Pfam" id="PF00005">
    <property type="entry name" value="ABC_tran"/>
    <property type="match status" value="1"/>
</dbReference>
<comment type="caution">
    <text evidence="5">The sequence shown here is derived from an EMBL/GenBank/DDBJ whole genome shotgun (WGS) entry which is preliminary data.</text>
</comment>
<dbReference type="GO" id="GO:0005524">
    <property type="term" value="F:ATP binding"/>
    <property type="evidence" value="ECO:0007669"/>
    <property type="project" value="UniProtKB-KW"/>
</dbReference>
<keyword evidence="2" id="KW-0547">Nucleotide-binding</keyword>